<dbReference type="PROSITE" id="PS00198">
    <property type="entry name" value="4FE4S_FER_1"/>
    <property type="match status" value="1"/>
</dbReference>
<keyword evidence="5" id="KW-0479">Metal-binding</keyword>
<dbReference type="EMBL" id="CAKXAJ010024836">
    <property type="protein sequence ID" value="CAH2231261.1"/>
    <property type="molecule type" value="Genomic_DNA"/>
</dbReference>
<keyword evidence="11" id="KW-1185">Reference proteome</keyword>
<evidence type="ECO:0000256" key="2">
    <source>
        <dbReference type="ARBA" id="ARBA00003257"/>
    </source>
</evidence>
<dbReference type="GO" id="GO:0006120">
    <property type="term" value="P:mitochondrial electron transport, NADH to ubiquinone"/>
    <property type="evidence" value="ECO:0007669"/>
    <property type="project" value="TreeGrafter"/>
</dbReference>
<dbReference type="Pfam" id="PF12838">
    <property type="entry name" value="Fer4_7"/>
    <property type="match status" value="1"/>
</dbReference>
<comment type="cofactor">
    <cofactor evidence="1">
        <name>[4Fe-4S] cluster</name>
        <dbReference type="ChEBI" id="CHEBI:49883"/>
    </cofactor>
</comment>
<evidence type="ECO:0000256" key="3">
    <source>
        <dbReference type="ARBA" id="ARBA00010277"/>
    </source>
</evidence>
<evidence type="ECO:0000256" key="8">
    <source>
        <dbReference type="ARBA" id="ARBA00023014"/>
    </source>
</evidence>
<feature type="domain" description="4Fe-4S ferredoxin-type" evidence="9">
    <location>
        <begin position="143"/>
        <end position="172"/>
    </location>
</feature>
<dbReference type="OrthoDB" id="204405at2759"/>
<comment type="similarity">
    <text evidence="3">Belongs to the complex I 23 kDa subunit family.</text>
</comment>
<dbReference type="GO" id="GO:0046872">
    <property type="term" value="F:metal ion binding"/>
    <property type="evidence" value="ECO:0007669"/>
    <property type="project" value="UniProtKB-KW"/>
</dbReference>
<feature type="domain" description="4Fe-4S ferredoxin-type" evidence="9">
    <location>
        <begin position="182"/>
        <end position="211"/>
    </location>
</feature>
<dbReference type="GO" id="GO:0003954">
    <property type="term" value="F:NADH dehydrogenase activity"/>
    <property type="evidence" value="ECO:0007669"/>
    <property type="project" value="TreeGrafter"/>
</dbReference>
<dbReference type="InterPro" id="IPR017900">
    <property type="entry name" value="4Fe4S_Fe_S_CS"/>
</dbReference>
<comment type="function">
    <text evidence="2">Core subunit of the mitochondrial membrane respiratory chain NADH dehydrogenase (Complex I) that is believed to belong to the minimal assembly required for catalysis. Complex I functions in the transfer of electrons from NADH to the respiratory chain. The immediate electron acceptor for the enzyme is believed to be ubiquinone.</text>
</comment>
<evidence type="ECO:0000313" key="11">
    <source>
        <dbReference type="Proteomes" id="UP000838756"/>
    </source>
</evidence>
<organism evidence="10 11">
    <name type="scientific">Pararge aegeria aegeria</name>
    <dbReference type="NCBI Taxonomy" id="348720"/>
    <lineage>
        <taxon>Eukaryota</taxon>
        <taxon>Metazoa</taxon>
        <taxon>Ecdysozoa</taxon>
        <taxon>Arthropoda</taxon>
        <taxon>Hexapoda</taxon>
        <taxon>Insecta</taxon>
        <taxon>Pterygota</taxon>
        <taxon>Neoptera</taxon>
        <taxon>Endopterygota</taxon>
        <taxon>Lepidoptera</taxon>
        <taxon>Glossata</taxon>
        <taxon>Ditrysia</taxon>
        <taxon>Papilionoidea</taxon>
        <taxon>Nymphalidae</taxon>
        <taxon>Satyrinae</taxon>
        <taxon>Satyrini</taxon>
        <taxon>Parargina</taxon>
        <taxon>Pararge</taxon>
    </lineage>
</organism>
<proteinExistence type="inferred from homology"/>
<dbReference type="HAMAP" id="MF_01351">
    <property type="entry name" value="NDH1_NuoI"/>
    <property type="match status" value="1"/>
</dbReference>
<dbReference type="Proteomes" id="UP000838756">
    <property type="component" value="Unassembled WGS sequence"/>
</dbReference>
<dbReference type="AlphaFoldDB" id="A0A8S4R6R0"/>
<reference evidence="10" key="1">
    <citation type="submission" date="2022-03" db="EMBL/GenBank/DDBJ databases">
        <authorList>
            <person name="Lindestad O."/>
        </authorList>
    </citation>
    <scope>NUCLEOTIDE SEQUENCE</scope>
</reference>
<evidence type="ECO:0000256" key="4">
    <source>
        <dbReference type="ARBA" id="ARBA00022485"/>
    </source>
</evidence>
<evidence type="ECO:0000256" key="1">
    <source>
        <dbReference type="ARBA" id="ARBA00001966"/>
    </source>
</evidence>
<dbReference type="NCBIfam" id="NF004539">
    <property type="entry name" value="PRK05888.1-5"/>
    <property type="match status" value="1"/>
</dbReference>
<evidence type="ECO:0000256" key="7">
    <source>
        <dbReference type="ARBA" id="ARBA00023004"/>
    </source>
</evidence>
<dbReference type="FunFam" id="3.30.70.3270:FF:000001">
    <property type="entry name" value="NADH-quinone oxidoreductase subunit I 1"/>
    <property type="match status" value="1"/>
</dbReference>
<comment type="caution">
    <text evidence="10">The sequence shown here is derived from an EMBL/GenBank/DDBJ whole genome shotgun (WGS) entry which is preliminary data.</text>
</comment>
<dbReference type="GO" id="GO:0005739">
    <property type="term" value="C:mitochondrion"/>
    <property type="evidence" value="ECO:0007669"/>
    <property type="project" value="UniProtKB-ARBA"/>
</dbReference>
<dbReference type="Gene3D" id="3.30.70.3270">
    <property type="match status" value="1"/>
</dbReference>
<protein>
    <submittedName>
        <fullName evidence="10">Jg14959 protein</fullName>
    </submittedName>
</protein>
<evidence type="ECO:0000259" key="9">
    <source>
        <dbReference type="PROSITE" id="PS51379"/>
    </source>
</evidence>
<accession>A0A8S4R6R0</accession>
<keyword evidence="8" id="KW-0411">Iron-sulfur</keyword>
<keyword evidence="6" id="KW-1278">Translocase</keyword>
<dbReference type="InterPro" id="IPR010226">
    <property type="entry name" value="NADH_quinone_OxRdtase_chainI"/>
</dbReference>
<name>A0A8S4R6R0_9NEOP</name>
<dbReference type="InterPro" id="IPR017896">
    <property type="entry name" value="4Fe4S_Fe-S-bd"/>
</dbReference>
<dbReference type="PROSITE" id="PS51379">
    <property type="entry name" value="4FE4S_FER_2"/>
    <property type="match status" value="2"/>
</dbReference>
<gene>
    <name evidence="10" type="primary">jg14959</name>
    <name evidence="10" type="ORF">PAEG_LOCUS10009</name>
</gene>
<sequence length="251" mass="28496">MLRITKFVKNDFKMVGSQQIRECFGPCGTPSPPCPPCPPCPLCPPIAPDPCPPVFPPPCAPLPPFACNPRTKYQVHFYNISDPPPKTEMKDFVDRIAQTVFWTEIIRAFAVTLGHIFKEPATINYPFEKGPLSPRFRGEHALRRYPSGEERCIACKLCEALCPAQAITIEAQERDDGSRRATRYDIDLSKCIFCGYCQEACPVDAIVEGPNFEYSTETHEELLYNKEKLLLNGDRWEPEIVSTIRDNHLYR</sequence>
<dbReference type="GO" id="GO:0016020">
    <property type="term" value="C:membrane"/>
    <property type="evidence" value="ECO:0007669"/>
    <property type="project" value="InterPro"/>
</dbReference>
<evidence type="ECO:0000256" key="6">
    <source>
        <dbReference type="ARBA" id="ARBA00022967"/>
    </source>
</evidence>
<dbReference type="GO" id="GO:0051539">
    <property type="term" value="F:4 iron, 4 sulfur cluster binding"/>
    <property type="evidence" value="ECO:0007669"/>
    <property type="project" value="UniProtKB-KW"/>
</dbReference>
<evidence type="ECO:0000256" key="5">
    <source>
        <dbReference type="ARBA" id="ARBA00022723"/>
    </source>
</evidence>
<dbReference type="PANTHER" id="PTHR10849">
    <property type="entry name" value="NADH DEHYDROGENASE UBIQUINONE IRON-SULFUR PROTEIN 8, MITOCHONDRIAL"/>
    <property type="match status" value="1"/>
</dbReference>
<dbReference type="SUPFAM" id="SSF54862">
    <property type="entry name" value="4Fe-4S ferredoxins"/>
    <property type="match status" value="1"/>
</dbReference>
<dbReference type="NCBIfam" id="TIGR01971">
    <property type="entry name" value="NuoI"/>
    <property type="match status" value="1"/>
</dbReference>
<keyword evidence="7" id="KW-0408">Iron</keyword>
<dbReference type="GO" id="GO:0032981">
    <property type="term" value="P:mitochondrial respiratory chain complex I assembly"/>
    <property type="evidence" value="ECO:0007669"/>
    <property type="project" value="TreeGrafter"/>
</dbReference>
<dbReference type="PANTHER" id="PTHR10849:SF20">
    <property type="entry name" value="NADH DEHYDROGENASE [UBIQUINONE] IRON-SULFUR PROTEIN 8, MITOCHONDRIAL"/>
    <property type="match status" value="1"/>
</dbReference>
<evidence type="ECO:0000313" key="10">
    <source>
        <dbReference type="EMBL" id="CAH2231261.1"/>
    </source>
</evidence>
<keyword evidence="4" id="KW-0004">4Fe-4S</keyword>
<dbReference type="NCBIfam" id="NF004538">
    <property type="entry name" value="PRK05888.1-4"/>
    <property type="match status" value="1"/>
</dbReference>